<feature type="compositionally biased region" description="Polar residues" evidence="4">
    <location>
        <begin position="442"/>
        <end position="451"/>
    </location>
</feature>
<organism evidence="6">
    <name type="scientific">Apis cerana</name>
    <name type="common">Indian honeybee</name>
    <dbReference type="NCBI Taxonomy" id="7461"/>
    <lineage>
        <taxon>Eukaryota</taxon>
        <taxon>Metazoa</taxon>
        <taxon>Ecdysozoa</taxon>
        <taxon>Arthropoda</taxon>
        <taxon>Hexapoda</taxon>
        <taxon>Insecta</taxon>
        <taxon>Pterygota</taxon>
        <taxon>Neoptera</taxon>
        <taxon>Endopterygota</taxon>
        <taxon>Hymenoptera</taxon>
        <taxon>Apocrita</taxon>
        <taxon>Aculeata</taxon>
        <taxon>Apoidea</taxon>
        <taxon>Anthophila</taxon>
        <taxon>Apidae</taxon>
        <taxon>Apis</taxon>
    </lineage>
</organism>
<reference evidence="6" key="1">
    <citation type="submission" date="2017-11" db="EMBL/GenBank/DDBJ databases">
        <title>Expression purification and characterization of a galectin in the honeybee (Apis cerana).</title>
        <authorList>
            <person name="Yue J."/>
            <person name="Fei D."/>
            <person name="Sun L."/>
            <person name="Li M."/>
            <person name="Ma M."/>
        </authorList>
    </citation>
    <scope>NUCLEOTIDE SEQUENCE</scope>
</reference>
<feature type="region of interest" description="Disordered" evidence="4">
    <location>
        <begin position="427"/>
        <end position="490"/>
    </location>
</feature>
<dbReference type="AlphaFoldDB" id="A0A2I7ZFE7"/>
<feature type="compositionally biased region" description="Acidic residues" evidence="4">
    <location>
        <begin position="480"/>
        <end position="490"/>
    </location>
</feature>
<evidence type="ECO:0000259" key="5">
    <source>
        <dbReference type="PROSITE" id="PS51304"/>
    </source>
</evidence>
<dbReference type="SMART" id="SM00276">
    <property type="entry name" value="GLECT"/>
    <property type="match status" value="1"/>
</dbReference>
<dbReference type="PANTHER" id="PTHR11346">
    <property type="entry name" value="GALECTIN"/>
    <property type="match status" value="1"/>
</dbReference>
<dbReference type="PANTHER" id="PTHR11346:SF176">
    <property type="entry name" value="32 KDA BETA-GALACTOSIDE-BINDING LECTIN LEC-3"/>
    <property type="match status" value="1"/>
</dbReference>
<protein>
    <recommendedName>
        <fullName evidence="3">Galectin</fullName>
    </recommendedName>
</protein>
<dbReference type="CDD" id="cd00070">
    <property type="entry name" value="GLECT"/>
    <property type="match status" value="1"/>
</dbReference>
<feature type="compositionally biased region" description="Basic and acidic residues" evidence="4">
    <location>
        <begin position="269"/>
        <end position="289"/>
    </location>
</feature>
<keyword evidence="2" id="KW-0677">Repeat</keyword>
<evidence type="ECO:0000256" key="2">
    <source>
        <dbReference type="ARBA" id="ARBA00022737"/>
    </source>
</evidence>
<evidence type="ECO:0000256" key="1">
    <source>
        <dbReference type="ARBA" id="ARBA00022734"/>
    </source>
</evidence>
<feature type="region of interest" description="Disordered" evidence="4">
    <location>
        <begin position="268"/>
        <end position="296"/>
    </location>
</feature>
<dbReference type="SMART" id="SM00908">
    <property type="entry name" value="Gal-bind_lectin"/>
    <property type="match status" value="1"/>
</dbReference>
<keyword evidence="1 3" id="KW-0430">Lectin</keyword>
<evidence type="ECO:0000313" key="6">
    <source>
        <dbReference type="EMBL" id="AUS91140.1"/>
    </source>
</evidence>
<dbReference type="SUPFAM" id="SSF49899">
    <property type="entry name" value="Concanavalin A-like lectins/glucanases"/>
    <property type="match status" value="1"/>
</dbReference>
<dbReference type="PROSITE" id="PS51304">
    <property type="entry name" value="GALECTIN"/>
    <property type="match status" value="1"/>
</dbReference>
<evidence type="ECO:0000256" key="4">
    <source>
        <dbReference type="SAM" id="MobiDB-lite"/>
    </source>
</evidence>
<dbReference type="InterPro" id="IPR044156">
    <property type="entry name" value="Galectin-like"/>
</dbReference>
<feature type="compositionally biased region" description="Low complexity" evidence="4">
    <location>
        <begin position="390"/>
        <end position="410"/>
    </location>
</feature>
<evidence type="ECO:0000256" key="3">
    <source>
        <dbReference type="RuleBase" id="RU102079"/>
    </source>
</evidence>
<proteinExistence type="evidence at transcript level"/>
<feature type="compositionally biased region" description="Low complexity" evidence="4">
    <location>
        <begin position="452"/>
        <end position="468"/>
    </location>
</feature>
<feature type="compositionally biased region" description="Polar residues" evidence="4">
    <location>
        <begin position="316"/>
        <end position="330"/>
    </location>
</feature>
<dbReference type="GO" id="GO:0016936">
    <property type="term" value="F:galactoside binding"/>
    <property type="evidence" value="ECO:0007669"/>
    <property type="project" value="TreeGrafter"/>
</dbReference>
<dbReference type="Pfam" id="PF00337">
    <property type="entry name" value="Gal-bind_lectin"/>
    <property type="match status" value="1"/>
</dbReference>
<dbReference type="GO" id="GO:0030246">
    <property type="term" value="F:carbohydrate binding"/>
    <property type="evidence" value="ECO:0007669"/>
    <property type="project" value="UniProtKB-UniRule"/>
</dbReference>
<dbReference type="Gene3D" id="2.60.120.200">
    <property type="match status" value="1"/>
</dbReference>
<dbReference type="InterPro" id="IPR013320">
    <property type="entry name" value="ConA-like_dom_sf"/>
</dbReference>
<dbReference type="FunFam" id="2.60.120.200:FF:000124">
    <property type="entry name" value="Galectin-4"/>
    <property type="match status" value="1"/>
</dbReference>
<name>A0A2I7ZFE7_APICE</name>
<feature type="compositionally biased region" description="Pro residues" evidence="4">
    <location>
        <begin position="185"/>
        <end position="215"/>
    </location>
</feature>
<feature type="region of interest" description="Disordered" evidence="4">
    <location>
        <begin position="315"/>
        <end position="410"/>
    </location>
</feature>
<feature type="region of interest" description="Disordered" evidence="4">
    <location>
        <begin position="150"/>
        <end position="236"/>
    </location>
</feature>
<dbReference type="EMBL" id="MG557559">
    <property type="protein sequence ID" value="AUS91140.1"/>
    <property type="molecule type" value="mRNA"/>
</dbReference>
<feature type="domain" description="Galectin" evidence="5">
    <location>
        <begin position="13"/>
        <end position="145"/>
    </location>
</feature>
<dbReference type="InterPro" id="IPR001079">
    <property type="entry name" value="Galectin_CRD"/>
</dbReference>
<accession>A0A2I7ZFE7</accession>
<sequence length="490" mass="50756">MSSEPILNPPIPYVGSIEGGLKPGKMVKIQGKVSPDAVRFAINYQLGPNLNPRDDIAIHVSPRFPEGFITRNHIESMTWGIEENEGPMLIQPGQEFEILLLCDHKCYKIAINGRHFTEFNHRLPYDKVTHLVIDGDVEIQSISYEIVPIDPPSSPKVLSTPDVPIANFGPPPPGGLYPTIQGGYGPPPGPGYGPPPPGPGYGPPPPGPGYGPPPNAYGGFPPKSYGYQPGYEKPEEEDAFSGCLDKVGLALGGLVAAGGIAAAAHAINKKKEVEKDQEKSDASKSKTESEGGLGNLGSLGAALASSLVNNALSNSHAQQGYPSQQSSNSGGVLDSILGALGGSSGSNIAPPPANQPSDPLTGALGSIIGGVFGNDGNQKSNYQPSGGYGNYQPSGGYSSQQSNSGSDLLSGIGSAIGSSLFNSALGGLTKHGKDKSLEDNHSTPPSSYTSNSMKPSDSSTNNSSSGHNLTAEEISKGLGLDDDYKDDDDK</sequence>